<dbReference type="PROSITE" id="PS00028">
    <property type="entry name" value="ZINC_FINGER_C2H2_1"/>
    <property type="match status" value="4"/>
</dbReference>
<dbReference type="GO" id="GO:0000978">
    <property type="term" value="F:RNA polymerase II cis-regulatory region sequence-specific DNA binding"/>
    <property type="evidence" value="ECO:0007669"/>
    <property type="project" value="TreeGrafter"/>
</dbReference>
<feature type="domain" description="C2H2-type" evidence="10">
    <location>
        <begin position="246"/>
        <end position="274"/>
    </location>
</feature>
<dbReference type="InterPro" id="IPR036236">
    <property type="entry name" value="Znf_C2H2_sf"/>
</dbReference>
<dbReference type="GO" id="GO:0003700">
    <property type="term" value="F:DNA-binding transcription factor activity"/>
    <property type="evidence" value="ECO:0007669"/>
    <property type="project" value="TreeGrafter"/>
</dbReference>
<comment type="subcellular location">
    <subcellularLocation>
        <location evidence="1">Nucleus</location>
    </subcellularLocation>
</comment>
<dbReference type="STRING" id="37546.A0A1B0G4Z4"/>
<feature type="domain" description="C2H2-type" evidence="10">
    <location>
        <begin position="274"/>
        <end position="301"/>
    </location>
</feature>
<keyword evidence="2" id="KW-0479">Metal-binding</keyword>
<evidence type="ECO:0000256" key="9">
    <source>
        <dbReference type="SAM" id="MobiDB-lite"/>
    </source>
</evidence>
<feature type="region of interest" description="Disordered" evidence="9">
    <location>
        <begin position="116"/>
        <end position="137"/>
    </location>
</feature>
<evidence type="ECO:0000313" key="11">
    <source>
        <dbReference type="EnsemblMetazoa" id="GMOY008390-PA"/>
    </source>
</evidence>
<evidence type="ECO:0000313" key="12">
    <source>
        <dbReference type="Proteomes" id="UP000092444"/>
    </source>
</evidence>
<dbReference type="SUPFAM" id="SSF57667">
    <property type="entry name" value="beta-beta-alpha zinc fingers"/>
    <property type="match status" value="2"/>
</dbReference>
<protein>
    <recommendedName>
        <fullName evidence="10">C2H2-type domain-containing protein</fullName>
    </recommendedName>
</protein>
<evidence type="ECO:0000256" key="3">
    <source>
        <dbReference type="ARBA" id="ARBA00022737"/>
    </source>
</evidence>
<dbReference type="GO" id="GO:0005634">
    <property type="term" value="C:nucleus"/>
    <property type="evidence" value="ECO:0007669"/>
    <property type="project" value="UniProtKB-SubCell"/>
</dbReference>
<dbReference type="FunFam" id="3.30.160.60:FF:000100">
    <property type="entry name" value="Zinc finger 45-like"/>
    <property type="match status" value="1"/>
</dbReference>
<dbReference type="GO" id="GO:0006357">
    <property type="term" value="P:regulation of transcription by RNA polymerase II"/>
    <property type="evidence" value="ECO:0007669"/>
    <property type="project" value="TreeGrafter"/>
</dbReference>
<dbReference type="Gene3D" id="3.30.160.60">
    <property type="entry name" value="Classic Zinc Finger"/>
    <property type="match status" value="2"/>
</dbReference>
<keyword evidence="5" id="KW-0862">Zinc</keyword>
<keyword evidence="7" id="KW-0539">Nucleus</keyword>
<dbReference type="SMART" id="SM00355">
    <property type="entry name" value="ZnF_C2H2"/>
    <property type="match status" value="4"/>
</dbReference>
<dbReference type="PANTHER" id="PTHR24404:SF106">
    <property type="entry name" value="C2H2-TYPE DOMAIN-CONTAINING PROTEIN"/>
    <property type="match status" value="1"/>
</dbReference>
<evidence type="ECO:0000256" key="2">
    <source>
        <dbReference type="ARBA" id="ARBA00022723"/>
    </source>
</evidence>
<dbReference type="AlphaFoldDB" id="A0A1B0G4Z4"/>
<dbReference type="GO" id="GO:0008270">
    <property type="term" value="F:zinc ion binding"/>
    <property type="evidence" value="ECO:0007669"/>
    <property type="project" value="UniProtKB-KW"/>
</dbReference>
<dbReference type="EMBL" id="CCAG010004722">
    <property type="status" value="NOT_ANNOTATED_CDS"/>
    <property type="molecule type" value="Genomic_DNA"/>
</dbReference>
<evidence type="ECO:0000256" key="6">
    <source>
        <dbReference type="ARBA" id="ARBA00023125"/>
    </source>
</evidence>
<sequence length="310" mass="34410">METHAVDYPFYEYYGNMSNTYTDYAWLIGGHANARAEPVQQYDSTSALTAVTPVQSDAQNPQIVGYTERRGTDQRPCHPSDLGSTLMPLNNQSLATDTSHVVSWSPDSLMQLASEQHVAVDSGQSQQRDAYPTSTEGSLEGCNIVEGGLYNPGSNDFSNADIISAAFLPEVEGTAAAVDCIKLPDGAFQCLKCDKVCSKIYGLKQHMDVAHSGERLYRCAPCGKRFVTRESLERHSLRHAPSGKAFKCQECPKDYHRKSDLNRHIKEKHTGAPLGCHLCTRRYSRKDHLLKHINTHLNPKRRGKPAQSRS</sequence>
<keyword evidence="4 8" id="KW-0863">Zinc-finger</keyword>
<evidence type="ECO:0000259" key="10">
    <source>
        <dbReference type="PROSITE" id="PS50157"/>
    </source>
</evidence>
<dbReference type="InterPro" id="IPR013087">
    <property type="entry name" value="Znf_C2H2_type"/>
</dbReference>
<feature type="domain" description="C2H2-type" evidence="10">
    <location>
        <begin position="188"/>
        <end position="216"/>
    </location>
</feature>
<accession>A0A1B0G4Z4</accession>
<reference evidence="11" key="1">
    <citation type="submission" date="2020-05" db="UniProtKB">
        <authorList>
            <consortium name="EnsemblMetazoa"/>
        </authorList>
    </citation>
    <scope>IDENTIFICATION</scope>
    <source>
        <strain evidence="11">Yale</strain>
    </source>
</reference>
<name>A0A1B0G4Z4_GLOMM</name>
<evidence type="ECO:0000256" key="7">
    <source>
        <dbReference type="ARBA" id="ARBA00023242"/>
    </source>
</evidence>
<keyword evidence="6" id="KW-0238">DNA-binding</keyword>
<keyword evidence="12" id="KW-1185">Reference proteome</keyword>
<evidence type="ECO:0000256" key="4">
    <source>
        <dbReference type="ARBA" id="ARBA00022771"/>
    </source>
</evidence>
<feature type="compositionally biased region" description="Polar residues" evidence="9">
    <location>
        <begin position="122"/>
        <end position="137"/>
    </location>
</feature>
<dbReference type="InterPro" id="IPR050589">
    <property type="entry name" value="Ikaros_C2H2-ZF"/>
</dbReference>
<dbReference type="PROSITE" id="PS50157">
    <property type="entry name" value="ZINC_FINGER_C2H2_2"/>
    <property type="match status" value="4"/>
</dbReference>
<dbReference type="PhylomeDB" id="A0A1B0G4Z4"/>
<evidence type="ECO:0000256" key="5">
    <source>
        <dbReference type="ARBA" id="ARBA00022833"/>
    </source>
</evidence>
<dbReference type="EnsemblMetazoa" id="GMOY008390-RA">
    <property type="protein sequence ID" value="GMOY008390-PA"/>
    <property type="gene ID" value="GMOY008390"/>
</dbReference>
<dbReference type="PANTHER" id="PTHR24404">
    <property type="entry name" value="ZINC FINGER PROTEIN"/>
    <property type="match status" value="1"/>
</dbReference>
<dbReference type="Pfam" id="PF00096">
    <property type="entry name" value="zf-C2H2"/>
    <property type="match status" value="4"/>
</dbReference>
<organism evidence="11 12">
    <name type="scientific">Glossina morsitans morsitans</name>
    <name type="common">Savannah tsetse fly</name>
    <dbReference type="NCBI Taxonomy" id="37546"/>
    <lineage>
        <taxon>Eukaryota</taxon>
        <taxon>Metazoa</taxon>
        <taxon>Ecdysozoa</taxon>
        <taxon>Arthropoda</taxon>
        <taxon>Hexapoda</taxon>
        <taxon>Insecta</taxon>
        <taxon>Pterygota</taxon>
        <taxon>Neoptera</taxon>
        <taxon>Endopterygota</taxon>
        <taxon>Diptera</taxon>
        <taxon>Brachycera</taxon>
        <taxon>Muscomorpha</taxon>
        <taxon>Hippoboscoidea</taxon>
        <taxon>Glossinidae</taxon>
        <taxon>Glossina</taxon>
    </lineage>
</organism>
<evidence type="ECO:0000256" key="8">
    <source>
        <dbReference type="PROSITE-ProRule" id="PRU00042"/>
    </source>
</evidence>
<proteinExistence type="predicted"/>
<dbReference type="Proteomes" id="UP000092444">
    <property type="component" value="Unassembled WGS sequence"/>
</dbReference>
<dbReference type="VEuPathDB" id="VectorBase:GMOY008390"/>
<keyword evidence="3" id="KW-0677">Repeat</keyword>
<feature type="domain" description="C2H2-type" evidence="10">
    <location>
        <begin position="217"/>
        <end position="244"/>
    </location>
</feature>
<evidence type="ECO:0000256" key="1">
    <source>
        <dbReference type="ARBA" id="ARBA00004123"/>
    </source>
</evidence>